<proteinExistence type="predicted"/>
<sequence length="279" mass="30185">MLSMQSGRLDEFPPLFAPPTMAAPPPPAAPPPKPPDVQESNASRTYAAAFIDSSPRTKRKSFMEYGHGEQIQAKEIVMFRNTPSIQFTSDEVLDMGSVYPFALIGNSRVVNENEVHAIVAPGDINLGVQEPLLVETGHRVEDPPSTQPIDQHTDVLDPILVAVCQLNKIATSMDSFQPSDDSLQGEKANTNPIAGAVDNVDQNPSNLCGKEQMLAAAVESRELVLTQMGDGMPTCAAQKTFEENLDAEMGIEYPEDEEQVEAPKGTLQRSLSAGNLKEI</sequence>
<feature type="region of interest" description="Disordered" evidence="1">
    <location>
        <begin position="1"/>
        <end position="42"/>
    </location>
</feature>
<dbReference type="AlphaFoldDB" id="A0A2Z7C2V6"/>
<evidence type="ECO:0000313" key="3">
    <source>
        <dbReference type="Proteomes" id="UP000250235"/>
    </source>
</evidence>
<accession>A0A2Z7C2V6</accession>
<dbReference type="EMBL" id="KQ999629">
    <property type="protein sequence ID" value="KZV41236.1"/>
    <property type="molecule type" value="Genomic_DNA"/>
</dbReference>
<name>A0A2Z7C2V6_9LAMI</name>
<protein>
    <submittedName>
        <fullName evidence="2">Uncharacterized protein</fullName>
    </submittedName>
</protein>
<feature type="region of interest" description="Disordered" evidence="1">
    <location>
        <begin position="256"/>
        <end position="279"/>
    </location>
</feature>
<gene>
    <name evidence="2" type="ORF">F511_42167</name>
</gene>
<dbReference type="Proteomes" id="UP000250235">
    <property type="component" value="Unassembled WGS sequence"/>
</dbReference>
<reference evidence="2 3" key="1">
    <citation type="journal article" date="2015" name="Proc. Natl. Acad. Sci. U.S.A.">
        <title>The resurrection genome of Boea hygrometrica: A blueprint for survival of dehydration.</title>
        <authorList>
            <person name="Xiao L."/>
            <person name="Yang G."/>
            <person name="Zhang L."/>
            <person name="Yang X."/>
            <person name="Zhao S."/>
            <person name="Ji Z."/>
            <person name="Zhou Q."/>
            <person name="Hu M."/>
            <person name="Wang Y."/>
            <person name="Chen M."/>
            <person name="Xu Y."/>
            <person name="Jin H."/>
            <person name="Xiao X."/>
            <person name="Hu G."/>
            <person name="Bao F."/>
            <person name="Hu Y."/>
            <person name="Wan P."/>
            <person name="Li L."/>
            <person name="Deng X."/>
            <person name="Kuang T."/>
            <person name="Xiang C."/>
            <person name="Zhu J.K."/>
            <person name="Oliver M.J."/>
            <person name="He Y."/>
        </authorList>
    </citation>
    <scope>NUCLEOTIDE SEQUENCE [LARGE SCALE GENOMIC DNA]</scope>
    <source>
        <strain evidence="3">cv. XS01</strain>
    </source>
</reference>
<evidence type="ECO:0000313" key="2">
    <source>
        <dbReference type="EMBL" id="KZV41236.1"/>
    </source>
</evidence>
<evidence type="ECO:0000256" key="1">
    <source>
        <dbReference type="SAM" id="MobiDB-lite"/>
    </source>
</evidence>
<organism evidence="2 3">
    <name type="scientific">Dorcoceras hygrometricum</name>
    <dbReference type="NCBI Taxonomy" id="472368"/>
    <lineage>
        <taxon>Eukaryota</taxon>
        <taxon>Viridiplantae</taxon>
        <taxon>Streptophyta</taxon>
        <taxon>Embryophyta</taxon>
        <taxon>Tracheophyta</taxon>
        <taxon>Spermatophyta</taxon>
        <taxon>Magnoliopsida</taxon>
        <taxon>eudicotyledons</taxon>
        <taxon>Gunneridae</taxon>
        <taxon>Pentapetalae</taxon>
        <taxon>asterids</taxon>
        <taxon>lamiids</taxon>
        <taxon>Lamiales</taxon>
        <taxon>Gesneriaceae</taxon>
        <taxon>Didymocarpoideae</taxon>
        <taxon>Trichosporeae</taxon>
        <taxon>Loxocarpinae</taxon>
        <taxon>Dorcoceras</taxon>
    </lineage>
</organism>
<keyword evidence="3" id="KW-1185">Reference proteome</keyword>
<feature type="compositionally biased region" description="Pro residues" evidence="1">
    <location>
        <begin position="15"/>
        <end position="35"/>
    </location>
</feature>